<proteinExistence type="predicted"/>
<dbReference type="EMBL" id="CAJVPW010005131">
    <property type="protein sequence ID" value="CAG8550456.1"/>
    <property type="molecule type" value="Genomic_DNA"/>
</dbReference>
<organism evidence="1 2">
    <name type="scientific">Cetraspora pellucida</name>
    <dbReference type="NCBI Taxonomy" id="1433469"/>
    <lineage>
        <taxon>Eukaryota</taxon>
        <taxon>Fungi</taxon>
        <taxon>Fungi incertae sedis</taxon>
        <taxon>Mucoromycota</taxon>
        <taxon>Glomeromycotina</taxon>
        <taxon>Glomeromycetes</taxon>
        <taxon>Diversisporales</taxon>
        <taxon>Gigasporaceae</taxon>
        <taxon>Cetraspora</taxon>
    </lineage>
</organism>
<reference evidence="1" key="1">
    <citation type="submission" date="2021-06" db="EMBL/GenBank/DDBJ databases">
        <authorList>
            <person name="Kallberg Y."/>
            <person name="Tangrot J."/>
            <person name="Rosling A."/>
        </authorList>
    </citation>
    <scope>NUCLEOTIDE SEQUENCE</scope>
    <source>
        <strain evidence="1">28 12/20/2015</strain>
    </source>
</reference>
<sequence>MLKLQVTVGSSYDPSTHFIFLPNDDANPFFIDTEYFTGRICVRVRDFKGVPPPDKKILSSSPYFKGNDCQYSIQIQGRFKGNKWTADDILFGNDFDCKINLPAISWLGLKILEWIDPALEADIYSDKPWAYSPLLFTTNSARVVQDSNDCNDLPPWPSPNGEHLKDDTIYDPIIGSLIATDVTSRKRYFSSKENRINFKITEDQVWDFDFFNSYIDFNNITVKLPGLKVGVLQYWDGQPFRYVCKTRDSSAVFFVVLFQLIEVNDEMNEPNFIKDNEKLIPEGIKMEKNAISTPTYVKYQKQCQGTLTPNSVARWASVKSPSSKKNLTPYKPLVSSPFESNASSSDEIISDDEFDFDQSSVD</sequence>
<keyword evidence="2" id="KW-1185">Reference proteome</keyword>
<protein>
    <submittedName>
        <fullName evidence="1">586_t:CDS:1</fullName>
    </submittedName>
</protein>
<evidence type="ECO:0000313" key="1">
    <source>
        <dbReference type="EMBL" id="CAG8550456.1"/>
    </source>
</evidence>
<comment type="caution">
    <text evidence="1">The sequence shown here is derived from an EMBL/GenBank/DDBJ whole genome shotgun (WGS) entry which is preliminary data.</text>
</comment>
<dbReference type="Proteomes" id="UP000789366">
    <property type="component" value="Unassembled WGS sequence"/>
</dbReference>
<evidence type="ECO:0000313" key="2">
    <source>
        <dbReference type="Proteomes" id="UP000789366"/>
    </source>
</evidence>
<gene>
    <name evidence="1" type="ORF">SPELUC_LOCUS5182</name>
</gene>
<accession>A0ACA9LY59</accession>
<name>A0ACA9LY59_9GLOM</name>